<gene>
    <name evidence="4" type="ORF">GBA63_15020</name>
</gene>
<dbReference type="Pfam" id="PF01370">
    <property type="entry name" value="Epimerase"/>
    <property type="match status" value="1"/>
</dbReference>
<dbReference type="RefSeq" id="WP_166177419.1">
    <property type="nucleotide sequence ID" value="NZ_CP045119.1"/>
</dbReference>
<sequence>MNVLISGATGLIGSALIPELEAGGHNVTRLTRSPKTAYDVRWDPEAGTIDGDLEGTEAVVHLAGESIAEGRWTPQKKQRIVDSRIKGTRLLAEKLAALATPPGVMVSTSAVGYYGDRGDEVLTEESPSGTSFLAGVCREWEAAAEPARRAGIRVVHPRLGVVLSPEGGALGTTLPIFKLGGGGKIGSGTQWVSWVALDDVVGSIVHALTNEAVEGPINVGSPNPMTNAGYTKVLGKVLGRPTVLPLPAPAVRILLGEVADALLLASQRMEPAKLKATGYAFRYPQLEGALRHLLGR</sequence>
<dbReference type="InterPro" id="IPR013549">
    <property type="entry name" value="DUF1731"/>
</dbReference>
<dbReference type="PANTHER" id="PTHR11092:SF0">
    <property type="entry name" value="EPIMERASE FAMILY PROTEIN SDR39U1"/>
    <property type="match status" value="1"/>
</dbReference>
<dbReference type="InterPro" id="IPR010099">
    <property type="entry name" value="SDR39U1"/>
</dbReference>
<dbReference type="AlphaFoldDB" id="A0A6G8QBI4"/>
<evidence type="ECO:0000259" key="2">
    <source>
        <dbReference type="Pfam" id="PF01370"/>
    </source>
</evidence>
<dbReference type="EMBL" id="CP045119">
    <property type="protein sequence ID" value="QIN83801.1"/>
    <property type="molecule type" value="Genomic_DNA"/>
</dbReference>
<dbReference type="KEGG" id="rub:GBA63_15020"/>
<organism evidence="4 5">
    <name type="scientific">Rubrobacter tropicus</name>
    <dbReference type="NCBI Taxonomy" id="2653851"/>
    <lineage>
        <taxon>Bacteria</taxon>
        <taxon>Bacillati</taxon>
        <taxon>Actinomycetota</taxon>
        <taxon>Rubrobacteria</taxon>
        <taxon>Rubrobacterales</taxon>
        <taxon>Rubrobacteraceae</taxon>
        <taxon>Rubrobacter</taxon>
    </lineage>
</organism>
<evidence type="ECO:0000313" key="5">
    <source>
        <dbReference type="Proteomes" id="UP000501452"/>
    </source>
</evidence>
<accession>A0A6G8QBI4</accession>
<dbReference type="InterPro" id="IPR036291">
    <property type="entry name" value="NAD(P)-bd_dom_sf"/>
</dbReference>
<proteinExistence type="inferred from homology"/>
<evidence type="ECO:0000259" key="3">
    <source>
        <dbReference type="Pfam" id="PF08338"/>
    </source>
</evidence>
<evidence type="ECO:0000256" key="1">
    <source>
        <dbReference type="ARBA" id="ARBA00009353"/>
    </source>
</evidence>
<feature type="domain" description="DUF1731" evidence="3">
    <location>
        <begin position="246"/>
        <end position="293"/>
    </location>
</feature>
<dbReference type="NCBIfam" id="TIGR01777">
    <property type="entry name" value="yfcH"/>
    <property type="match status" value="1"/>
</dbReference>
<dbReference type="Proteomes" id="UP000501452">
    <property type="component" value="Chromosome"/>
</dbReference>
<name>A0A6G8QBI4_9ACTN</name>
<dbReference type="InterPro" id="IPR001509">
    <property type="entry name" value="Epimerase_deHydtase"/>
</dbReference>
<keyword evidence="5" id="KW-1185">Reference proteome</keyword>
<dbReference type="Gene3D" id="3.40.50.720">
    <property type="entry name" value="NAD(P)-binding Rossmann-like Domain"/>
    <property type="match status" value="1"/>
</dbReference>
<reference evidence="4 5" key="1">
    <citation type="submission" date="2019-10" db="EMBL/GenBank/DDBJ databases">
        <title>Rubrobacter sp nov SCSIO 52090 isolated from a deep-sea sediment in the South China Sea.</title>
        <authorList>
            <person name="Chen R.W."/>
        </authorList>
    </citation>
    <scope>NUCLEOTIDE SEQUENCE [LARGE SCALE GENOMIC DNA]</scope>
    <source>
        <strain evidence="4 5">SCSIO 52909</strain>
    </source>
</reference>
<evidence type="ECO:0000313" key="4">
    <source>
        <dbReference type="EMBL" id="QIN83801.1"/>
    </source>
</evidence>
<protein>
    <submittedName>
        <fullName evidence="4">TIGR01777 family protein</fullName>
    </submittedName>
</protein>
<feature type="domain" description="NAD-dependent epimerase/dehydratase" evidence="2">
    <location>
        <begin position="3"/>
        <end position="220"/>
    </location>
</feature>
<dbReference type="Pfam" id="PF08338">
    <property type="entry name" value="DUF1731"/>
    <property type="match status" value="1"/>
</dbReference>
<dbReference type="SUPFAM" id="SSF51735">
    <property type="entry name" value="NAD(P)-binding Rossmann-fold domains"/>
    <property type="match status" value="1"/>
</dbReference>
<comment type="similarity">
    <text evidence="1">Belongs to the NAD(P)-dependent epimerase/dehydratase family. SDR39U1 subfamily.</text>
</comment>
<dbReference type="PANTHER" id="PTHR11092">
    <property type="entry name" value="SUGAR NUCLEOTIDE EPIMERASE RELATED"/>
    <property type="match status" value="1"/>
</dbReference>